<evidence type="ECO:0000313" key="4">
    <source>
        <dbReference type="Proteomes" id="UP000199494"/>
    </source>
</evidence>
<dbReference type="PANTHER" id="PTHR46844">
    <property type="entry name" value="SLR5058 PROTEIN"/>
    <property type="match status" value="1"/>
</dbReference>
<sequence>MRRRTDGFERSASLAELAEAELKSPLRQRKLANLVEHIGFQVGEQLAEVLATRFAMLPANEAEAAVLAAVDVLGSADLSDEAIFAADADAERLATTLRAEFPDRPHAVALGEAAWPLYELALDQCCRYLVQVVRHLPSFQPRALADVLGRLSAQSQQLTELLARTPRSSLHAPSGTGNDGEFRAEYLRLLARTLDNLELVGLPVDAQPRIALTPAYLSLSVSAERGYDREAQGDWFEQQDERRPAEGVPVETAIGRSWRTLVRGDAGSGKTTLLNWLCVTAAGEGFTGALASWNGKVPFPVRLRSFARGALPGPEDLVAHAAKPIAGLMPAGWAHRMLASGDGLLLVDGVDEVTPVRRKEVKAWLRELVDAFPSMPVVVTARTAAADHRWLAGQRFTTVTLEPMNATATAAFVDRWHTAAESGTNGTSADFDAAKRRLRKQLERPRLRQLAESPLLCAMLCALNFAHRSELPRDRMELYGKALAMLLHLRDAERGIAATRSTVGPVEQRVLLRDLAWRLTLANRIELAKDDTLTHLAAKLPAMPNVDSSTGDLLDHLLERSGVLREPVPGRIDFVHRTFQEYLAADEAVQQHHIPTLVAHAHLDTWQETVVMAAGHATARQAGELVTGVLDRADENRRHARKLRLVAAACLETIQDIDPLVHERVEKVIADHLVPPRSVRETASLAAIGHRVLRYLPDDLGALSGPQAAACVRAATLAGTDEALELLARYAKDPRGQVFGELNIAWEFFDPATFAERVLSRAPLGEGRPLVASSRKSLEHAGVLGNLEKLVISLPAHELVTDLAEFDDAPVLRYLDIAADPAGPLDLAPLGRHDKLSTIGISGATHYTGLSTLHGLRRLRTLRLLQLGSWRDIEFVTGLDRLGFLTLDHIGELADLDILVGAQTLTRIALYDFEGATIANSKKLEQVTRISLQRPAPGFDLGSAVRTFPNVGDANLGFLDDPDLGLLHGWPLTDLLLRRSVITDLRPLATLPSLNRLFLANVRGDPDLSPLADKVLELRLARGDDYPGLDKLGPGVTVRYVD</sequence>
<evidence type="ECO:0000313" key="3">
    <source>
        <dbReference type="EMBL" id="SDD28372.1"/>
    </source>
</evidence>
<reference evidence="3 4" key="1">
    <citation type="submission" date="2016-10" db="EMBL/GenBank/DDBJ databases">
        <authorList>
            <person name="de Groot N.N."/>
        </authorList>
    </citation>
    <scope>NUCLEOTIDE SEQUENCE [LARGE SCALE GENOMIC DNA]</scope>
    <source>
        <strain evidence="3 4">CGMCC 4.5506</strain>
    </source>
</reference>
<dbReference type="InterPro" id="IPR054547">
    <property type="entry name" value="NNH1"/>
</dbReference>
<keyword evidence="2" id="KW-0067">ATP-binding</keyword>
<dbReference type="SUPFAM" id="SSF52058">
    <property type="entry name" value="L domain-like"/>
    <property type="match status" value="1"/>
</dbReference>
<evidence type="ECO:0000256" key="1">
    <source>
        <dbReference type="ARBA" id="ARBA00022741"/>
    </source>
</evidence>
<dbReference type="GO" id="GO:0005524">
    <property type="term" value="F:ATP binding"/>
    <property type="evidence" value="ECO:0007669"/>
    <property type="project" value="UniProtKB-KW"/>
</dbReference>
<keyword evidence="1" id="KW-0547">Nucleotide-binding</keyword>
<dbReference type="Gene3D" id="3.80.10.10">
    <property type="entry name" value="Ribonuclease Inhibitor"/>
    <property type="match status" value="1"/>
</dbReference>
<keyword evidence="4" id="KW-1185">Reference proteome</keyword>
<gene>
    <name evidence="3" type="ORF">SAMN05421630_107121</name>
</gene>
<name>A0A1G6TGT2_9PSEU</name>
<dbReference type="PANTHER" id="PTHR46844:SF1">
    <property type="entry name" value="SLR5058 PROTEIN"/>
    <property type="match status" value="1"/>
</dbReference>
<proteinExistence type="predicted"/>
<dbReference type="EMBL" id="FMZE01000007">
    <property type="protein sequence ID" value="SDD28372.1"/>
    <property type="molecule type" value="Genomic_DNA"/>
</dbReference>
<protein>
    <submittedName>
        <fullName evidence="3">NACHT domain-containing protein</fullName>
    </submittedName>
</protein>
<evidence type="ECO:0000256" key="2">
    <source>
        <dbReference type="ARBA" id="ARBA00022840"/>
    </source>
</evidence>
<dbReference type="InterPro" id="IPR027417">
    <property type="entry name" value="P-loop_NTPase"/>
</dbReference>
<accession>A0A1G6TGT2</accession>
<dbReference type="InterPro" id="IPR032675">
    <property type="entry name" value="LRR_dom_sf"/>
</dbReference>
<dbReference type="Proteomes" id="UP000199494">
    <property type="component" value="Unassembled WGS sequence"/>
</dbReference>
<dbReference type="InterPro" id="IPR007111">
    <property type="entry name" value="NACHT_NTPase"/>
</dbReference>
<dbReference type="SUPFAM" id="SSF52540">
    <property type="entry name" value="P-loop containing nucleoside triphosphate hydrolases"/>
    <property type="match status" value="1"/>
</dbReference>
<dbReference type="Pfam" id="PF05729">
    <property type="entry name" value="NACHT"/>
    <property type="match status" value="1"/>
</dbReference>
<organism evidence="3 4">
    <name type="scientific">Prauserella marina</name>
    <dbReference type="NCBI Taxonomy" id="530584"/>
    <lineage>
        <taxon>Bacteria</taxon>
        <taxon>Bacillati</taxon>
        <taxon>Actinomycetota</taxon>
        <taxon>Actinomycetes</taxon>
        <taxon>Pseudonocardiales</taxon>
        <taxon>Pseudonocardiaceae</taxon>
        <taxon>Prauserella</taxon>
    </lineage>
</organism>
<dbReference type="STRING" id="530584.SAMN05421630_107121"/>
<dbReference type="Pfam" id="PF22733">
    <property type="entry name" value="NNH1"/>
    <property type="match status" value="1"/>
</dbReference>
<dbReference type="Gene3D" id="3.40.50.300">
    <property type="entry name" value="P-loop containing nucleotide triphosphate hydrolases"/>
    <property type="match status" value="1"/>
</dbReference>
<dbReference type="PROSITE" id="PS50837">
    <property type="entry name" value="NACHT"/>
    <property type="match status" value="1"/>
</dbReference>
<dbReference type="AlphaFoldDB" id="A0A1G6TGT2"/>